<proteinExistence type="predicted"/>
<feature type="coiled-coil region" evidence="1">
    <location>
        <begin position="56"/>
        <end position="83"/>
    </location>
</feature>
<evidence type="ECO:0000313" key="3">
    <source>
        <dbReference type="Proteomes" id="UP001165427"/>
    </source>
</evidence>
<comment type="caution">
    <text evidence="2">The sequence shown here is derived from an EMBL/GenBank/DDBJ whole genome shotgun (WGS) entry which is preliminary data.</text>
</comment>
<name>A0AA41UHM4_9BACT</name>
<reference evidence="2" key="1">
    <citation type="submission" date="2022-04" db="EMBL/GenBank/DDBJ databases">
        <title>Desulfatitalea alkaliphila sp. nov., a novel anaerobic sulfate-reducing bacterium isolated from terrestrial mud volcano, Taman Peninsula, Russia.</title>
        <authorList>
            <person name="Khomyakova M.A."/>
            <person name="Merkel A.Y."/>
            <person name="Slobodkin A.I."/>
        </authorList>
    </citation>
    <scope>NUCLEOTIDE SEQUENCE</scope>
    <source>
        <strain evidence="2">M08but</strain>
    </source>
</reference>
<dbReference type="AlphaFoldDB" id="A0AA41UHM4"/>
<accession>A0AA41UHM4</accession>
<dbReference type="RefSeq" id="WP_246903262.1">
    <property type="nucleotide sequence ID" value="NZ_JALJRB010000003.1"/>
</dbReference>
<gene>
    <name evidence="2" type="ORF">MRX98_04225</name>
</gene>
<protein>
    <submittedName>
        <fullName evidence="2">Uncharacterized protein</fullName>
    </submittedName>
</protein>
<keyword evidence="3" id="KW-1185">Reference proteome</keyword>
<evidence type="ECO:0000313" key="2">
    <source>
        <dbReference type="EMBL" id="MCJ8499770.1"/>
    </source>
</evidence>
<evidence type="ECO:0000256" key="1">
    <source>
        <dbReference type="SAM" id="Coils"/>
    </source>
</evidence>
<dbReference type="EMBL" id="JALJRB010000003">
    <property type="protein sequence ID" value="MCJ8499770.1"/>
    <property type="molecule type" value="Genomic_DNA"/>
</dbReference>
<organism evidence="2 3">
    <name type="scientific">Desulfatitalea alkaliphila</name>
    <dbReference type="NCBI Taxonomy" id="2929485"/>
    <lineage>
        <taxon>Bacteria</taxon>
        <taxon>Pseudomonadati</taxon>
        <taxon>Thermodesulfobacteriota</taxon>
        <taxon>Desulfobacteria</taxon>
        <taxon>Desulfobacterales</taxon>
        <taxon>Desulfosarcinaceae</taxon>
        <taxon>Desulfatitalea</taxon>
    </lineage>
</organism>
<keyword evidence="1" id="KW-0175">Coiled coil</keyword>
<sequence length="97" mass="11179">MGIEKKDLINALNVSVKDLQQGLDLHCCLVTSILEGRVDERNLLPLLEMCPKRPRELKLEKAVREAIEEIEESRKAFKSKRLEVLRKRLTQVLVEGD</sequence>
<dbReference type="Proteomes" id="UP001165427">
    <property type="component" value="Unassembled WGS sequence"/>
</dbReference>